<evidence type="ECO:0000313" key="2">
    <source>
        <dbReference type="EMBL" id="KAG5185636.1"/>
    </source>
</evidence>
<accession>A0A836CJB9</accession>
<protein>
    <submittedName>
        <fullName evidence="2">Uncharacterized protein</fullName>
    </submittedName>
</protein>
<dbReference type="EMBL" id="JAFCMP010000124">
    <property type="protein sequence ID" value="KAG5185636.1"/>
    <property type="molecule type" value="Genomic_DNA"/>
</dbReference>
<keyword evidence="1" id="KW-0812">Transmembrane</keyword>
<feature type="transmembrane region" description="Helical" evidence="1">
    <location>
        <begin position="65"/>
        <end position="90"/>
    </location>
</feature>
<keyword evidence="1" id="KW-0472">Membrane</keyword>
<name>A0A836CJB9_9STRA</name>
<gene>
    <name evidence="2" type="ORF">JKP88DRAFT_348212</name>
</gene>
<comment type="caution">
    <text evidence="2">The sequence shown here is derived from an EMBL/GenBank/DDBJ whole genome shotgun (WGS) entry which is preliminary data.</text>
</comment>
<evidence type="ECO:0000313" key="3">
    <source>
        <dbReference type="Proteomes" id="UP000664859"/>
    </source>
</evidence>
<dbReference type="OrthoDB" id="10564294at2759"/>
<keyword evidence="3" id="KW-1185">Reference proteome</keyword>
<sequence length="181" mass="20252">MSGSYQNIDSQKGTPSFQQSYFPTPDFPSVQAVVAGVVEGQGDDERLMETYSLARSIKVLSMIDAILLTFNAVFFWGPLFFIVMLALAWGPACGYYSAKHYHIHSARGYLVYYVIKVLTDVGRLFVAGFWSIIPLAIDSYIGRCVYVYCKRLTEASPSELEGLQSSPNPAWESAQGYFYVF</sequence>
<reference evidence="2" key="1">
    <citation type="submission" date="2021-02" db="EMBL/GenBank/DDBJ databases">
        <title>First Annotated Genome of the Yellow-green Alga Tribonema minus.</title>
        <authorList>
            <person name="Mahan K.M."/>
        </authorList>
    </citation>
    <scope>NUCLEOTIDE SEQUENCE</scope>
    <source>
        <strain evidence="2">UTEX B ZZ1240</strain>
    </source>
</reference>
<dbReference type="AlphaFoldDB" id="A0A836CJB9"/>
<organism evidence="2 3">
    <name type="scientific">Tribonema minus</name>
    <dbReference type="NCBI Taxonomy" id="303371"/>
    <lineage>
        <taxon>Eukaryota</taxon>
        <taxon>Sar</taxon>
        <taxon>Stramenopiles</taxon>
        <taxon>Ochrophyta</taxon>
        <taxon>PX clade</taxon>
        <taxon>Xanthophyceae</taxon>
        <taxon>Tribonematales</taxon>
        <taxon>Tribonemataceae</taxon>
        <taxon>Tribonema</taxon>
    </lineage>
</organism>
<proteinExistence type="predicted"/>
<evidence type="ECO:0000256" key="1">
    <source>
        <dbReference type="SAM" id="Phobius"/>
    </source>
</evidence>
<keyword evidence="1" id="KW-1133">Transmembrane helix</keyword>
<dbReference type="Proteomes" id="UP000664859">
    <property type="component" value="Unassembled WGS sequence"/>
</dbReference>